<evidence type="ECO:0000256" key="1">
    <source>
        <dbReference type="SAM" id="Phobius"/>
    </source>
</evidence>
<keyword evidence="1" id="KW-1133">Transmembrane helix</keyword>
<name>A0A0M2SIC0_9STAP</name>
<keyword evidence="3" id="KW-1185">Reference proteome</keyword>
<gene>
    <name evidence="2" type="ORF">WN59_11465</name>
</gene>
<feature type="transmembrane region" description="Helical" evidence="1">
    <location>
        <begin position="104"/>
        <end position="122"/>
    </location>
</feature>
<sequence>MNWFWDEAVPYIQVGGAGHFTYIIFLIIVFSIVFWNRKKFSGRESGVYLVFGVLGLIHQLMITSWYIFETGYDLRDAMPLHICRVVVWFIIFQGVIRKRWMHDLIFYFGLYAYGSFALPIAIHPPHHFVGWTFVLLHTVIILYPFVIHWMTGWVPASKGAIRSFGAFLVYFTVILAVNALVDGNYFYMDDRPFLHRMPELSYIILNIAGTFGIFMIGLMLSKILLKFEKQSYPAE</sequence>
<keyword evidence="1" id="KW-0472">Membrane</keyword>
<accession>A0A0M2SIC0</accession>
<proteinExistence type="predicted"/>
<reference evidence="2 3" key="1">
    <citation type="submission" date="2015-04" db="EMBL/GenBank/DDBJ databases">
        <title>Taxonomic description and genome sequence of Salinicoccus sediminis sp. nov., a novel hyper halotolerant bacterium isolated from marine sediment.</title>
        <authorList>
            <person name="Mathan Kumar R."/>
            <person name="Kaur G."/>
            <person name="Kumar N."/>
            <person name="Kumar A."/>
            <person name="Singh N.K."/>
            <person name="Kaur N."/>
            <person name="Mayilraj S."/>
        </authorList>
    </citation>
    <scope>NUCLEOTIDE SEQUENCE [LARGE SCALE GENOMIC DNA]</scope>
    <source>
        <strain evidence="2 3">SV-16</strain>
    </source>
</reference>
<dbReference type="OrthoDB" id="9813172at2"/>
<protein>
    <recommendedName>
        <fullName evidence="4">Integral membrane protein</fullName>
    </recommendedName>
</protein>
<feature type="transmembrane region" description="Helical" evidence="1">
    <location>
        <begin position="128"/>
        <end position="147"/>
    </location>
</feature>
<feature type="transmembrane region" description="Helical" evidence="1">
    <location>
        <begin position="74"/>
        <end position="92"/>
    </location>
</feature>
<organism evidence="2 3">
    <name type="scientific">Salinicoccus sediminis</name>
    <dbReference type="NCBI Taxonomy" id="1432562"/>
    <lineage>
        <taxon>Bacteria</taxon>
        <taxon>Bacillati</taxon>
        <taxon>Bacillota</taxon>
        <taxon>Bacilli</taxon>
        <taxon>Bacillales</taxon>
        <taxon>Staphylococcaceae</taxon>
        <taxon>Salinicoccus</taxon>
    </lineage>
</organism>
<keyword evidence="1" id="KW-0812">Transmembrane</keyword>
<dbReference type="Proteomes" id="UP000034287">
    <property type="component" value="Unassembled WGS sequence"/>
</dbReference>
<comment type="caution">
    <text evidence="2">The sequence shown here is derived from an EMBL/GenBank/DDBJ whole genome shotgun (WGS) entry which is preliminary data.</text>
</comment>
<dbReference type="Pfam" id="PF14808">
    <property type="entry name" value="TMEM164"/>
    <property type="match status" value="1"/>
</dbReference>
<dbReference type="PATRIC" id="fig|1432562.3.peg.2286"/>
<feature type="transmembrane region" description="Helical" evidence="1">
    <location>
        <begin position="200"/>
        <end position="220"/>
    </location>
</feature>
<dbReference type="RefSeq" id="WP_046517408.1">
    <property type="nucleotide sequence ID" value="NZ_LAYZ01000025.1"/>
</dbReference>
<feature type="transmembrane region" description="Helical" evidence="1">
    <location>
        <begin position="12"/>
        <end position="35"/>
    </location>
</feature>
<dbReference type="EMBL" id="LAYZ01000025">
    <property type="protein sequence ID" value="KKK33366.1"/>
    <property type="molecule type" value="Genomic_DNA"/>
</dbReference>
<evidence type="ECO:0000313" key="3">
    <source>
        <dbReference type="Proteomes" id="UP000034287"/>
    </source>
</evidence>
<dbReference type="AlphaFoldDB" id="A0A0M2SIC0"/>
<evidence type="ECO:0008006" key="4">
    <source>
        <dbReference type="Google" id="ProtNLM"/>
    </source>
</evidence>
<feature type="transmembrane region" description="Helical" evidence="1">
    <location>
        <begin position="47"/>
        <end position="68"/>
    </location>
</feature>
<feature type="transmembrane region" description="Helical" evidence="1">
    <location>
        <begin position="159"/>
        <end position="180"/>
    </location>
</feature>
<evidence type="ECO:0000313" key="2">
    <source>
        <dbReference type="EMBL" id="KKK33366.1"/>
    </source>
</evidence>
<dbReference type="STRING" id="1432562.WN59_11465"/>